<keyword evidence="1" id="KW-0472">Membrane</keyword>
<name>A0A1X7NWR4_9MICO</name>
<dbReference type="STRING" id="1891671.SAMN06295885_1895"/>
<proteinExistence type="predicted"/>
<dbReference type="AlphaFoldDB" id="A0A1X7NWR4"/>
<gene>
    <name evidence="2" type="ORF">SAMN06295885_1895</name>
</gene>
<feature type="transmembrane region" description="Helical" evidence="1">
    <location>
        <begin position="38"/>
        <end position="62"/>
    </location>
</feature>
<dbReference type="NCBIfam" id="NF038065">
    <property type="entry name" value="Pr6Pr"/>
    <property type="match status" value="1"/>
</dbReference>
<accession>A0A1X7NWR4</accession>
<dbReference type="Proteomes" id="UP000193711">
    <property type="component" value="Unassembled WGS sequence"/>
</dbReference>
<dbReference type="EMBL" id="FXBM01000002">
    <property type="protein sequence ID" value="SMH42159.1"/>
    <property type="molecule type" value="Genomic_DNA"/>
</dbReference>
<dbReference type="InterPro" id="IPR049713">
    <property type="entry name" value="Pr6Pr-like"/>
</dbReference>
<keyword evidence="3" id="KW-1185">Reference proteome</keyword>
<sequence length="239" mass="26268">MRKAFAILRLALAGLGVVGLVADFLYTLGFRAFQIDNFFAYFTTQSNMAGVVVLGLSGLVALAREREPRWLSTLRAIVLTYLVVSGIVFGLIAVEANNRGVRVDVPWSSALLHFVIPSLAVLDWLLGPGRRPVRWRAALAVLGFPIVWGVVTLVRGALIGWYPYFFLDPGQVDGPVAFVLYDVIVLGLISGIAAFVVALSRVRPFGAPRTTEWRGPLSRLREQLSRRRRRTAPAPSARP</sequence>
<evidence type="ECO:0000313" key="2">
    <source>
        <dbReference type="EMBL" id="SMH42159.1"/>
    </source>
</evidence>
<feature type="transmembrane region" description="Helical" evidence="1">
    <location>
        <begin position="138"/>
        <end position="164"/>
    </location>
</feature>
<evidence type="ECO:0000313" key="3">
    <source>
        <dbReference type="Proteomes" id="UP000193711"/>
    </source>
</evidence>
<keyword evidence="1" id="KW-1133">Transmembrane helix</keyword>
<organism evidence="2 3">
    <name type="scientific">Rathayibacter oskolensis</name>
    <dbReference type="NCBI Taxonomy" id="1891671"/>
    <lineage>
        <taxon>Bacteria</taxon>
        <taxon>Bacillati</taxon>
        <taxon>Actinomycetota</taxon>
        <taxon>Actinomycetes</taxon>
        <taxon>Micrococcales</taxon>
        <taxon>Microbacteriaceae</taxon>
        <taxon>Rathayibacter</taxon>
    </lineage>
</organism>
<dbReference type="RefSeq" id="WP_129587983.1">
    <property type="nucleotide sequence ID" value="NZ_FXBM01000002.1"/>
</dbReference>
<keyword evidence="1" id="KW-0812">Transmembrane</keyword>
<dbReference type="OrthoDB" id="9809977at2"/>
<evidence type="ECO:0008006" key="4">
    <source>
        <dbReference type="Google" id="ProtNLM"/>
    </source>
</evidence>
<protein>
    <recommendedName>
        <fullName evidence="4">FAR-17a/AIG1-like protein</fullName>
    </recommendedName>
</protein>
<reference evidence="3" key="1">
    <citation type="submission" date="2017-04" db="EMBL/GenBank/DDBJ databases">
        <authorList>
            <person name="Varghese N."/>
            <person name="Submissions S."/>
        </authorList>
    </citation>
    <scope>NUCLEOTIDE SEQUENCE [LARGE SCALE GENOMIC DNA]</scope>
    <source>
        <strain evidence="3">VKM Ac-2121</strain>
    </source>
</reference>
<feature type="transmembrane region" description="Helical" evidence="1">
    <location>
        <begin position="176"/>
        <end position="199"/>
    </location>
</feature>
<feature type="transmembrane region" description="Helical" evidence="1">
    <location>
        <begin position="106"/>
        <end position="126"/>
    </location>
</feature>
<evidence type="ECO:0000256" key="1">
    <source>
        <dbReference type="SAM" id="Phobius"/>
    </source>
</evidence>
<feature type="transmembrane region" description="Helical" evidence="1">
    <location>
        <begin position="74"/>
        <end position="94"/>
    </location>
</feature>